<dbReference type="EMBL" id="JAUSVL010000001">
    <property type="protein sequence ID" value="MDQ0289295.1"/>
    <property type="molecule type" value="Genomic_DNA"/>
</dbReference>
<evidence type="ECO:0000313" key="2">
    <source>
        <dbReference type="Proteomes" id="UP001238163"/>
    </source>
</evidence>
<dbReference type="InterPro" id="IPR021382">
    <property type="entry name" value="DUF3014"/>
</dbReference>
<dbReference type="Pfam" id="PF11219">
    <property type="entry name" value="DUF3014"/>
    <property type="match status" value="1"/>
</dbReference>
<accession>A0AAE3VF35</accession>
<keyword evidence="2" id="KW-1185">Reference proteome</keyword>
<comment type="caution">
    <text evidence="1">The sequence shown here is derived from an EMBL/GenBank/DDBJ whole genome shotgun (WGS) entry which is preliminary data.</text>
</comment>
<reference evidence="1" key="1">
    <citation type="submission" date="2023-07" db="EMBL/GenBank/DDBJ databases">
        <title>Genomic Encyclopedia of Type Strains, Phase IV (KMG-IV): sequencing the most valuable type-strain genomes for metagenomic binning, comparative biology and taxonomic classification.</title>
        <authorList>
            <person name="Goeker M."/>
        </authorList>
    </citation>
    <scope>NUCLEOTIDE SEQUENCE</scope>
    <source>
        <strain evidence="1">DSM 24202</strain>
    </source>
</reference>
<sequence>MPSAYSVPGDSVHSADSLVPLPPVDPALVPGSVDAGGEQLPPAPLPDGAVPLAAATLVPAEAPVPMTLVQAEAALPELAATLSADPSWGQWLQQGKLLQRLVRALDDIALGEIPLSACAFLRSREPFTASGQGGRITQSTASTKRYDAVVNGFCAIDPAAAAALFGRLEPAVQEAVNALGYHDRSVRDLLRSAMTTILAVPVPASAPELVTNDGKLYRWADLELEALSDVQKLFLRLGTDNMLKVRQQIGQLAEAAAIDVKQ</sequence>
<evidence type="ECO:0000313" key="1">
    <source>
        <dbReference type="EMBL" id="MDQ0289295.1"/>
    </source>
</evidence>
<organism evidence="1 2">
    <name type="scientific">Oligosphaera ethanolica</name>
    <dbReference type="NCBI Taxonomy" id="760260"/>
    <lineage>
        <taxon>Bacteria</taxon>
        <taxon>Pseudomonadati</taxon>
        <taxon>Lentisphaerota</taxon>
        <taxon>Oligosphaeria</taxon>
        <taxon>Oligosphaerales</taxon>
        <taxon>Oligosphaeraceae</taxon>
        <taxon>Oligosphaera</taxon>
    </lineage>
</organism>
<proteinExistence type="predicted"/>
<protein>
    <submittedName>
        <fullName evidence="1">Uncharacterized protein</fullName>
    </submittedName>
</protein>
<gene>
    <name evidence="1" type="ORF">J3R75_001402</name>
</gene>
<dbReference type="RefSeq" id="WP_307260708.1">
    <property type="nucleotide sequence ID" value="NZ_JAUSVL010000001.1"/>
</dbReference>
<name>A0AAE3VF35_9BACT</name>
<dbReference type="Proteomes" id="UP001238163">
    <property type="component" value="Unassembled WGS sequence"/>
</dbReference>
<dbReference type="AlphaFoldDB" id="A0AAE3VF35"/>